<protein>
    <submittedName>
        <fullName evidence="1">Uncharacterized protein</fullName>
    </submittedName>
</protein>
<evidence type="ECO:0000313" key="2">
    <source>
        <dbReference type="Proteomes" id="UP001374535"/>
    </source>
</evidence>
<evidence type="ECO:0000313" key="1">
    <source>
        <dbReference type="EMBL" id="WVZ09380.1"/>
    </source>
</evidence>
<proteinExistence type="predicted"/>
<sequence length="158" mass="17418">MMGKPSRFKMEPTARVAWWQKSSAVKSMLGWTVPRRWCGTPRHSSSVTLLVVMSRPSYTCILSELTISAGGKWVARSMPSFDFPVPVAPIMTTTFSLLRCLNSDSGDIVSPGLILATALHTAETDTMFMFCLSFSKPAKLTKHFLFTLVILCTTTTSS</sequence>
<accession>A0AAQ3NGP5</accession>
<dbReference type="AlphaFoldDB" id="A0AAQ3NGP5"/>
<gene>
    <name evidence="1" type="ORF">V8G54_013910</name>
</gene>
<reference evidence="1 2" key="1">
    <citation type="journal article" date="2023" name="Life. Sci Alliance">
        <title>Evolutionary insights into 3D genome organization and epigenetic landscape of Vigna mungo.</title>
        <authorList>
            <person name="Junaid A."/>
            <person name="Singh B."/>
            <person name="Bhatia S."/>
        </authorList>
    </citation>
    <scope>NUCLEOTIDE SEQUENCE [LARGE SCALE GENOMIC DNA]</scope>
    <source>
        <strain evidence="1">Urdbean</strain>
    </source>
</reference>
<name>A0AAQ3NGP5_VIGMU</name>
<keyword evidence="2" id="KW-1185">Reference proteome</keyword>
<organism evidence="1 2">
    <name type="scientific">Vigna mungo</name>
    <name type="common">Black gram</name>
    <name type="synonym">Phaseolus mungo</name>
    <dbReference type="NCBI Taxonomy" id="3915"/>
    <lineage>
        <taxon>Eukaryota</taxon>
        <taxon>Viridiplantae</taxon>
        <taxon>Streptophyta</taxon>
        <taxon>Embryophyta</taxon>
        <taxon>Tracheophyta</taxon>
        <taxon>Spermatophyta</taxon>
        <taxon>Magnoliopsida</taxon>
        <taxon>eudicotyledons</taxon>
        <taxon>Gunneridae</taxon>
        <taxon>Pentapetalae</taxon>
        <taxon>rosids</taxon>
        <taxon>fabids</taxon>
        <taxon>Fabales</taxon>
        <taxon>Fabaceae</taxon>
        <taxon>Papilionoideae</taxon>
        <taxon>50 kb inversion clade</taxon>
        <taxon>NPAAA clade</taxon>
        <taxon>indigoferoid/millettioid clade</taxon>
        <taxon>Phaseoleae</taxon>
        <taxon>Vigna</taxon>
    </lineage>
</organism>
<dbReference type="EMBL" id="CP144696">
    <property type="protein sequence ID" value="WVZ09380.1"/>
    <property type="molecule type" value="Genomic_DNA"/>
</dbReference>
<dbReference type="Proteomes" id="UP001374535">
    <property type="component" value="Chromosome 5"/>
</dbReference>